<feature type="domain" description="MYND-type" evidence="6">
    <location>
        <begin position="563"/>
        <end position="605"/>
    </location>
</feature>
<reference evidence="7" key="1">
    <citation type="submission" date="2023-06" db="EMBL/GenBank/DDBJ databases">
        <title>Survivors Of The Sea: Transcriptome response of Skeletonema marinoi to long-term dormancy.</title>
        <authorList>
            <person name="Pinder M.I.M."/>
            <person name="Kourtchenko O."/>
            <person name="Robertson E.K."/>
            <person name="Larsson T."/>
            <person name="Maumus F."/>
            <person name="Osuna-Cruz C.M."/>
            <person name="Vancaester E."/>
            <person name="Stenow R."/>
            <person name="Vandepoele K."/>
            <person name="Ploug H."/>
            <person name="Bruchert V."/>
            <person name="Godhe A."/>
            <person name="Topel M."/>
        </authorList>
    </citation>
    <scope>NUCLEOTIDE SEQUENCE</scope>
    <source>
        <strain evidence="7">R05AC</strain>
    </source>
</reference>
<evidence type="ECO:0000313" key="8">
    <source>
        <dbReference type="Proteomes" id="UP001224775"/>
    </source>
</evidence>
<accession>A0AAD8Y6T4</accession>
<dbReference type="Gene3D" id="6.10.140.2220">
    <property type="match status" value="1"/>
</dbReference>
<dbReference type="PANTHER" id="PTHR46758">
    <property type="entry name" value="MYND DOMAIN-CONTAINING"/>
    <property type="match status" value="1"/>
</dbReference>
<dbReference type="PROSITE" id="PS50865">
    <property type="entry name" value="ZF_MYND_2"/>
    <property type="match status" value="1"/>
</dbReference>
<evidence type="ECO:0000256" key="2">
    <source>
        <dbReference type="ARBA" id="ARBA00022771"/>
    </source>
</evidence>
<name>A0AAD8Y6T4_9STRA</name>
<evidence type="ECO:0000256" key="4">
    <source>
        <dbReference type="PROSITE-ProRule" id="PRU00134"/>
    </source>
</evidence>
<dbReference type="InterPro" id="IPR044508">
    <property type="entry name" value="At5g50450/At1g67340-like"/>
</dbReference>
<keyword evidence="2 4" id="KW-0863">Zinc-finger</keyword>
<keyword evidence="1" id="KW-0479">Metal-binding</keyword>
<dbReference type="InterPro" id="IPR011990">
    <property type="entry name" value="TPR-like_helical_dom_sf"/>
</dbReference>
<feature type="compositionally biased region" description="Basic and acidic residues" evidence="5">
    <location>
        <begin position="76"/>
        <end position="93"/>
    </location>
</feature>
<evidence type="ECO:0000256" key="5">
    <source>
        <dbReference type="SAM" id="MobiDB-lite"/>
    </source>
</evidence>
<dbReference type="EMBL" id="JATAAI010000016">
    <property type="protein sequence ID" value="KAK1740092.1"/>
    <property type="molecule type" value="Genomic_DNA"/>
</dbReference>
<protein>
    <recommendedName>
        <fullName evidence="6">MYND-type domain-containing protein</fullName>
    </recommendedName>
</protein>
<organism evidence="7 8">
    <name type="scientific">Skeletonema marinoi</name>
    <dbReference type="NCBI Taxonomy" id="267567"/>
    <lineage>
        <taxon>Eukaryota</taxon>
        <taxon>Sar</taxon>
        <taxon>Stramenopiles</taxon>
        <taxon>Ochrophyta</taxon>
        <taxon>Bacillariophyta</taxon>
        <taxon>Coscinodiscophyceae</taxon>
        <taxon>Thalassiosirophycidae</taxon>
        <taxon>Thalassiosirales</taxon>
        <taxon>Skeletonemataceae</taxon>
        <taxon>Skeletonema</taxon>
        <taxon>Skeletonema marinoi-dohrnii complex</taxon>
    </lineage>
</organism>
<dbReference type="SUPFAM" id="SSF144232">
    <property type="entry name" value="HIT/MYND zinc finger-like"/>
    <property type="match status" value="1"/>
</dbReference>
<dbReference type="Gene3D" id="1.25.40.10">
    <property type="entry name" value="Tetratricopeptide repeat domain"/>
    <property type="match status" value="1"/>
</dbReference>
<sequence>MPPRRSNKKKVKSRDRNIKATCCQGCSKQLDKDNFVYCVCTQVRFCSSSCQDDHPHIGCTGPPETEFSVTSMLQHLPEEERVSREARNDRDAENSETVQKPLMAYILSKGLQGINSRFSVWDLAKWADEGDGPGNQACAFIAGSRFRHRLLGETRLDGAVSNTGGDDIPVLESQELAFKYFERAAKLGHGIAMQSLGTCFDDGVGVKSNRRRCNQWLWKSVLHGSAGAIELLDCRALLPLEIRANEGTLQQAMQMMQPGQTMQLGGPNLGALLLVFHDVLRRENFSLPPFAGNWATGTVNNPVQRMRGHPRTPLIGGKDAKELLLKIQYLEMQLGLNFTFGYLRRGAAKQATAQTRGADPRAKDNQIFFAPPFASCDERVTDDMINKWHDQSMRLAYSQSDSSRCAYFTICVHNEGSQDKGGFCRACEADAIERLDAIARGQVVLSLDEDLPHRGQAAIFRDKNGALKIETWKTYAGGEAECVLATLAASGMPSYVSPLFIAQDPNYLWPLIADHGSIRAAVEFVAPHVDWNDKIGAAKENEQEQDPIIPGCRPGKHLRKCGNGFCNNLEHYRSETFQYCSRCNRRKYCSTECQRGDWPIHKLECSITSSETVANPRLDDAGEGNAEDKPLKYDLKLDQGEDCVVHGLKGKPQYNGKVGVIGESTEGGRVAVTLRYDEGNVISIKPDNLYCIGVFCRKRKKKSRVFECKHGLVCCADCYLDFTTINRLAKLKYDGQNMTSAAAIEQCEEIYFSSLSLEPGESSFSLDEGWPMECVGMKEHPEQRYILRALVKVESPMSLHATVARTAFVTYGGAFTDLVLRGCTKLGDVAQML</sequence>
<evidence type="ECO:0000256" key="1">
    <source>
        <dbReference type="ARBA" id="ARBA00022723"/>
    </source>
</evidence>
<evidence type="ECO:0000313" key="7">
    <source>
        <dbReference type="EMBL" id="KAK1740092.1"/>
    </source>
</evidence>
<proteinExistence type="predicted"/>
<dbReference type="Proteomes" id="UP001224775">
    <property type="component" value="Unassembled WGS sequence"/>
</dbReference>
<dbReference type="InterPro" id="IPR002893">
    <property type="entry name" value="Znf_MYND"/>
</dbReference>
<feature type="region of interest" description="Disordered" evidence="5">
    <location>
        <begin position="76"/>
        <end position="96"/>
    </location>
</feature>
<evidence type="ECO:0000259" key="6">
    <source>
        <dbReference type="PROSITE" id="PS50865"/>
    </source>
</evidence>
<comment type="caution">
    <text evidence="7">The sequence shown here is derived from an EMBL/GenBank/DDBJ whole genome shotgun (WGS) entry which is preliminary data.</text>
</comment>
<gene>
    <name evidence="7" type="ORF">QTG54_009042</name>
</gene>
<dbReference type="PANTHER" id="PTHR46758:SF2">
    <property type="entry name" value="OJ1485_B09.11 PROTEIN"/>
    <property type="match status" value="1"/>
</dbReference>
<keyword evidence="3" id="KW-0862">Zinc</keyword>
<dbReference type="Pfam" id="PF01753">
    <property type="entry name" value="zf-MYND"/>
    <property type="match status" value="1"/>
</dbReference>
<dbReference type="SUPFAM" id="SSF81901">
    <property type="entry name" value="HCP-like"/>
    <property type="match status" value="1"/>
</dbReference>
<keyword evidence="8" id="KW-1185">Reference proteome</keyword>
<dbReference type="GO" id="GO:0008270">
    <property type="term" value="F:zinc ion binding"/>
    <property type="evidence" value="ECO:0007669"/>
    <property type="project" value="UniProtKB-KW"/>
</dbReference>
<evidence type="ECO:0000256" key="3">
    <source>
        <dbReference type="ARBA" id="ARBA00022833"/>
    </source>
</evidence>
<dbReference type="AlphaFoldDB" id="A0AAD8Y6T4"/>